<proteinExistence type="predicted"/>
<evidence type="ECO:0000313" key="2">
    <source>
        <dbReference type="Proteomes" id="UP000514713"/>
    </source>
</evidence>
<dbReference type="RefSeq" id="WP_181927997.1">
    <property type="nucleotide sequence ID" value="NZ_CP054698.1"/>
</dbReference>
<reference evidence="2" key="1">
    <citation type="submission" date="2020-06" db="EMBL/GenBank/DDBJ databases">
        <title>Nostoc edaphicum CCNP1411 genome.</title>
        <authorList>
            <person name="Fidor A."/>
            <person name="Grabski M."/>
            <person name="Gawor J."/>
            <person name="Gromadka R."/>
            <person name="Wegrzyn G."/>
            <person name="Mazur-Marzec H."/>
        </authorList>
    </citation>
    <scope>NUCLEOTIDE SEQUENCE [LARGE SCALE GENOMIC DNA]</scope>
    <source>
        <strain evidence="2">CCNP1411</strain>
    </source>
</reference>
<dbReference type="Pfam" id="PF11209">
    <property type="entry name" value="LmeA"/>
    <property type="match status" value="1"/>
</dbReference>
<organism evidence="1 2">
    <name type="scientific">Nostoc edaphicum CCNP1411</name>
    <dbReference type="NCBI Taxonomy" id="1472755"/>
    <lineage>
        <taxon>Bacteria</taxon>
        <taxon>Bacillati</taxon>
        <taxon>Cyanobacteriota</taxon>
        <taxon>Cyanophyceae</taxon>
        <taxon>Nostocales</taxon>
        <taxon>Nostocaceae</taxon>
        <taxon>Nostoc</taxon>
    </lineage>
</organism>
<dbReference type="KEGG" id="ned:HUN01_22100"/>
<name>A0A7D7LIR2_9NOSO</name>
<dbReference type="AlphaFoldDB" id="A0A7D7LIR2"/>
<dbReference type="EMBL" id="CP054698">
    <property type="protein sequence ID" value="QMS90147.1"/>
    <property type="molecule type" value="Genomic_DNA"/>
</dbReference>
<protein>
    <submittedName>
        <fullName evidence="1">DUF2993 domain-containing protein</fullName>
    </submittedName>
</protein>
<gene>
    <name evidence="1" type="ORF">HUN01_22100</name>
</gene>
<dbReference type="Proteomes" id="UP000514713">
    <property type="component" value="Chromosome"/>
</dbReference>
<evidence type="ECO:0000313" key="1">
    <source>
        <dbReference type="EMBL" id="QMS90147.1"/>
    </source>
</evidence>
<dbReference type="InterPro" id="IPR021373">
    <property type="entry name" value="DUF2993"/>
</dbReference>
<keyword evidence="2" id="KW-1185">Reference proteome</keyword>
<sequence>MPDQHGFEEKIISQEAEKRIAEKLDEVEEIEIDVQTDLLKIVQGQADGVSFAGQGLVIQEDIRVQEITLQTDSIAINPFSAIFGQIELNEPVNAIARIIVTEVDINRALASDFARSWMQNFELNVDGEIVSFEPEEIQVFLPGDGKIECKGKVLLKEMGNTRPLAYTAIARPRTHSQPAMLESFNCTEGEGVSIELIAAFIQKAKELMNLPSLKWEDIAFSIKDIEVEIGSLILMIETQVRQIPSSSSFLSP</sequence>
<accession>A0A7D7LIR2</accession>